<organism evidence="1 2">
    <name type="scientific">Portunus trituberculatus</name>
    <name type="common">Swimming crab</name>
    <name type="synonym">Neptunus trituberculatus</name>
    <dbReference type="NCBI Taxonomy" id="210409"/>
    <lineage>
        <taxon>Eukaryota</taxon>
        <taxon>Metazoa</taxon>
        <taxon>Ecdysozoa</taxon>
        <taxon>Arthropoda</taxon>
        <taxon>Crustacea</taxon>
        <taxon>Multicrustacea</taxon>
        <taxon>Malacostraca</taxon>
        <taxon>Eumalacostraca</taxon>
        <taxon>Eucarida</taxon>
        <taxon>Decapoda</taxon>
        <taxon>Pleocyemata</taxon>
        <taxon>Brachyura</taxon>
        <taxon>Eubrachyura</taxon>
        <taxon>Portunoidea</taxon>
        <taxon>Portunidae</taxon>
        <taxon>Portuninae</taxon>
        <taxon>Portunus</taxon>
    </lineage>
</organism>
<evidence type="ECO:0000313" key="1">
    <source>
        <dbReference type="EMBL" id="MPC58023.1"/>
    </source>
</evidence>
<proteinExistence type="predicted"/>
<evidence type="ECO:0000313" key="2">
    <source>
        <dbReference type="Proteomes" id="UP000324222"/>
    </source>
</evidence>
<keyword evidence="2" id="KW-1185">Reference proteome</keyword>
<sequence length="77" mass="8511">MALLRSADQVSHGFISLSCLVRGYCFGSDTIVSRLLDIASVNCHVIYKANGGQKCFLDLELKLIEELFKNMLVISTT</sequence>
<dbReference type="Proteomes" id="UP000324222">
    <property type="component" value="Unassembled WGS sequence"/>
</dbReference>
<dbReference type="PROSITE" id="PS51257">
    <property type="entry name" value="PROKAR_LIPOPROTEIN"/>
    <property type="match status" value="1"/>
</dbReference>
<dbReference type="EMBL" id="VSRR010015292">
    <property type="protein sequence ID" value="MPC58023.1"/>
    <property type="molecule type" value="Genomic_DNA"/>
</dbReference>
<reference evidence="1 2" key="1">
    <citation type="submission" date="2019-05" db="EMBL/GenBank/DDBJ databases">
        <title>Another draft genome of Portunus trituberculatus and its Hox gene families provides insights of decapod evolution.</title>
        <authorList>
            <person name="Jeong J.-H."/>
            <person name="Song I."/>
            <person name="Kim S."/>
            <person name="Choi T."/>
            <person name="Kim D."/>
            <person name="Ryu S."/>
            <person name="Kim W."/>
        </authorList>
    </citation>
    <scope>NUCLEOTIDE SEQUENCE [LARGE SCALE GENOMIC DNA]</scope>
    <source>
        <tissue evidence="1">Muscle</tissue>
    </source>
</reference>
<comment type="caution">
    <text evidence="1">The sequence shown here is derived from an EMBL/GenBank/DDBJ whole genome shotgun (WGS) entry which is preliminary data.</text>
</comment>
<dbReference type="AlphaFoldDB" id="A0A5B7GKK1"/>
<accession>A0A5B7GKK1</accession>
<name>A0A5B7GKK1_PORTR</name>
<gene>
    <name evidence="1" type="ORF">E2C01_052015</name>
</gene>
<protein>
    <submittedName>
        <fullName evidence="1">Uncharacterized protein</fullName>
    </submittedName>
</protein>